<keyword evidence="3" id="KW-1185">Reference proteome</keyword>
<sequence length="106" mass="11172">MSRSALALSALLALSAGPPAASQEVDGLPVYARFSPTEVGFIVSGPHARQIFDAMTTPHSQDPCTGGWTKQDASGFNCTVHPDGETQCSFGYNYATQRLTHGPLTC</sequence>
<proteinExistence type="predicted"/>
<feature type="signal peptide" evidence="1">
    <location>
        <begin position="1"/>
        <end position="21"/>
    </location>
</feature>
<evidence type="ECO:0000256" key="1">
    <source>
        <dbReference type="SAM" id="SignalP"/>
    </source>
</evidence>
<gene>
    <name evidence="2" type="ORF">AVJ23_16110</name>
</gene>
<name>A0A0W7WGG0_9RHOB</name>
<organism evidence="2 3">
    <name type="scientific">Pseudoponticoccus marisrubri</name>
    <dbReference type="NCBI Taxonomy" id="1685382"/>
    <lineage>
        <taxon>Bacteria</taxon>
        <taxon>Pseudomonadati</taxon>
        <taxon>Pseudomonadota</taxon>
        <taxon>Alphaproteobacteria</taxon>
        <taxon>Rhodobacterales</taxon>
        <taxon>Roseobacteraceae</taxon>
        <taxon>Pseudoponticoccus</taxon>
    </lineage>
</organism>
<reference evidence="2 3" key="1">
    <citation type="submission" date="2015-12" db="EMBL/GenBank/DDBJ databases">
        <authorList>
            <person name="Shamseldin A."/>
            <person name="Moawad H."/>
            <person name="Abd El-Rahim W.M."/>
            <person name="Sadowsky M.J."/>
        </authorList>
    </citation>
    <scope>NUCLEOTIDE SEQUENCE [LARGE SCALE GENOMIC DNA]</scope>
    <source>
        <strain evidence="2 3">SJ5A-1</strain>
    </source>
</reference>
<evidence type="ECO:0000313" key="3">
    <source>
        <dbReference type="Proteomes" id="UP000054396"/>
    </source>
</evidence>
<dbReference type="RefSeq" id="WP_058863241.1">
    <property type="nucleotide sequence ID" value="NZ_LPXO01000011.1"/>
</dbReference>
<keyword evidence="1" id="KW-0732">Signal</keyword>
<feature type="chain" id="PRO_5006936287" evidence="1">
    <location>
        <begin position="22"/>
        <end position="106"/>
    </location>
</feature>
<dbReference type="Proteomes" id="UP000054396">
    <property type="component" value="Unassembled WGS sequence"/>
</dbReference>
<comment type="caution">
    <text evidence="2">The sequence shown here is derived from an EMBL/GenBank/DDBJ whole genome shotgun (WGS) entry which is preliminary data.</text>
</comment>
<dbReference type="EMBL" id="LPXO01000011">
    <property type="protein sequence ID" value="KUF09677.1"/>
    <property type="molecule type" value="Genomic_DNA"/>
</dbReference>
<accession>A0A0W7WGG0</accession>
<evidence type="ECO:0000313" key="2">
    <source>
        <dbReference type="EMBL" id="KUF09677.1"/>
    </source>
</evidence>
<dbReference type="STRING" id="1685382.AVJ23_16110"/>
<protein>
    <submittedName>
        <fullName evidence="2">Uncharacterized protein</fullName>
    </submittedName>
</protein>
<dbReference type="AlphaFoldDB" id="A0A0W7WGG0"/>